<feature type="transmembrane region" description="Helical" evidence="7">
    <location>
        <begin position="353"/>
        <end position="376"/>
    </location>
</feature>
<evidence type="ECO:0000256" key="6">
    <source>
        <dbReference type="ARBA" id="ARBA00023136"/>
    </source>
</evidence>
<evidence type="ECO:0000256" key="1">
    <source>
        <dbReference type="ARBA" id="ARBA00004651"/>
    </source>
</evidence>
<name>A0A9D2G580_9FIRM</name>
<dbReference type="AlphaFoldDB" id="A0A9D2G580"/>
<feature type="transmembrane region" description="Helical" evidence="7">
    <location>
        <begin position="412"/>
        <end position="434"/>
    </location>
</feature>
<keyword evidence="6 7" id="KW-0472">Membrane</keyword>
<evidence type="ECO:0000256" key="4">
    <source>
        <dbReference type="ARBA" id="ARBA00022692"/>
    </source>
</evidence>
<feature type="transmembrane region" description="Helical" evidence="7">
    <location>
        <begin position="135"/>
        <end position="156"/>
    </location>
</feature>
<feature type="transmembrane region" description="Helical" evidence="7">
    <location>
        <begin position="192"/>
        <end position="214"/>
    </location>
</feature>
<accession>A0A9D2G580</accession>
<reference evidence="8" key="2">
    <citation type="submission" date="2021-04" db="EMBL/GenBank/DDBJ databases">
        <authorList>
            <person name="Gilroy R."/>
        </authorList>
    </citation>
    <scope>NUCLEOTIDE SEQUENCE</scope>
    <source>
        <strain evidence="8">ChiW7-2402</strain>
    </source>
</reference>
<keyword evidence="3" id="KW-1003">Cell membrane</keyword>
<dbReference type="PANTHER" id="PTHR43823">
    <property type="entry name" value="SPORULATION PROTEIN YKVU"/>
    <property type="match status" value="1"/>
</dbReference>
<evidence type="ECO:0000313" key="8">
    <source>
        <dbReference type="EMBL" id="HIZ73289.1"/>
    </source>
</evidence>
<comment type="subcellular location">
    <subcellularLocation>
        <location evidence="1">Cell membrane</location>
        <topology evidence="1">Multi-pass membrane protein</topology>
    </subcellularLocation>
</comment>
<dbReference type="GO" id="GO:0042910">
    <property type="term" value="F:xenobiotic transmembrane transporter activity"/>
    <property type="evidence" value="ECO:0007669"/>
    <property type="project" value="InterPro"/>
</dbReference>
<proteinExistence type="predicted"/>
<sequence>MQNPVSAARNTSVFGAFFKYVVPSVLAFALSGIYAIVDGFFVGQSIGDKGLSAINVAFPVVSLIQSLGTGIGMGGAVLWSVRRGEKDGSADTYLRATLWMLLFASAFMTAFFFLNGPVLRLFGAEGDIYAYGKEYLDVIVLGSVFQIFATGLVPAIRNNGGATFAFITMLSGFGSNIVLDYVFVWVLEGGTAGAAVATILGQAVTAVEALLYFLIKKLPLFGSFRRFGRCAASIVRVGVAPFGLTLSPMISLMLINKFCMLHGGESAVACYACIAYAVTIVQMLVQGVGDGSQPLISTFYGEGSPEKSAKVRFLAYLSAIFLALVCGVLLFVLRGVIGPMFGSSEEVARDVAAVLPIFLFGLLFYAFSRVATAGFYATERTLFSYLSVYSEPALMLVLLFILPAFWGQTGVWWSAVIAQILTAGLCLLLTLLTCRKERRTPQSA</sequence>
<dbReference type="InterPro" id="IPR048279">
    <property type="entry name" value="MdtK-like"/>
</dbReference>
<protein>
    <submittedName>
        <fullName evidence="8">Multidrug transporter MatE</fullName>
    </submittedName>
</protein>
<keyword evidence="2" id="KW-0813">Transport</keyword>
<gene>
    <name evidence="8" type="ORF">H9964_06890</name>
</gene>
<dbReference type="PIRSF" id="PIRSF006603">
    <property type="entry name" value="DinF"/>
    <property type="match status" value="1"/>
</dbReference>
<dbReference type="PANTHER" id="PTHR43823:SF3">
    <property type="entry name" value="MULTIDRUG EXPORT PROTEIN MEPA"/>
    <property type="match status" value="1"/>
</dbReference>
<feature type="transmembrane region" description="Helical" evidence="7">
    <location>
        <begin position="266"/>
        <end position="285"/>
    </location>
</feature>
<dbReference type="Pfam" id="PF01554">
    <property type="entry name" value="MatE"/>
    <property type="match status" value="2"/>
</dbReference>
<feature type="transmembrane region" description="Helical" evidence="7">
    <location>
        <begin position="12"/>
        <end position="36"/>
    </location>
</feature>
<keyword evidence="5 7" id="KW-1133">Transmembrane helix</keyword>
<organism evidence="8 9">
    <name type="scientific">Candidatus Gallimonas intestinavium</name>
    <dbReference type="NCBI Taxonomy" id="2838603"/>
    <lineage>
        <taxon>Bacteria</taxon>
        <taxon>Bacillati</taxon>
        <taxon>Bacillota</taxon>
        <taxon>Clostridia</taxon>
        <taxon>Candidatus Gallimonas</taxon>
    </lineage>
</organism>
<feature type="transmembrane region" description="Helical" evidence="7">
    <location>
        <begin position="163"/>
        <end position="186"/>
    </location>
</feature>
<dbReference type="Proteomes" id="UP000824102">
    <property type="component" value="Unassembled WGS sequence"/>
</dbReference>
<feature type="transmembrane region" description="Helical" evidence="7">
    <location>
        <begin position="234"/>
        <end position="254"/>
    </location>
</feature>
<reference evidence="8" key="1">
    <citation type="journal article" date="2021" name="PeerJ">
        <title>Extensive microbial diversity within the chicken gut microbiome revealed by metagenomics and culture.</title>
        <authorList>
            <person name="Gilroy R."/>
            <person name="Ravi A."/>
            <person name="Getino M."/>
            <person name="Pursley I."/>
            <person name="Horton D.L."/>
            <person name="Alikhan N.F."/>
            <person name="Baker D."/>
            <person name="Gharbi K."/>
            <person name="Hall N."/>
            <person name="Watson M."/>
            <person name="Adriaenssens E.M."/>
            <person name="Foster-Nyarko E."/>
            <person name="Jarju S."/>
            <person name="Secka A."/>
            <person name="Antonio M."/>
            <person name="Oren A."/>
            <person name="Chaudhuri R.R."/>
            <person name="La Ragione R."/>
            <person name="Hildebrand F."/>
            <person name="Pallen M.J."/>
        </authorList>
    </citation>
    <scope>NUCLEOTIDE SEQUENCE</scope>
    <source>
        <strain evidence="8">ChiW7-2402</strain>
    </source>
</reference>
<evidence type="ECO:0000256" key="3">
    <source>
        <dbReference type="ARBA" id="ARBA00022475"/>
    </source>
</evidence>
<dbReference type="GO" id="GO:0015297">
    <property type="term" value="F:antiporter activity"/>
    <property type="evidence" value="ECO:0007669"/>
    <property type="project" value="InterPro"/>
</dbReference>
<feature type="transmembrane region" description="Helical" evidence="7">
    <location>
        <begin position="388"/>
        <end position="406"/>
    </location>
</feature>
<dbReference type="InterPro" id="IPR051327">
    <property type="entry name" value="MATE_MepA_subfamily"/>
</dbReference>
<dbReference type="EMBL" id="DXBB01000095">
    <property type="protein sequence ID" value="HIZ73289.1"/>
    <property type="molecule type" value="Genomic_DNA"/>
</dbReference>
<evidence type="ECO:0000256" key="5">
    <source>
        <dbReference type="ARBA" id="ARBA00022989"/>
    </source>
</evidence>
<comment type="caution">
    <text evidence="8">The sequence shown here is derived from an EMBL/GenBank/DDBJ whole genome shotgun (WGS) entry which is preliminary data.</text>
</comment>
<keyword evidence="4 7" id="KW-0812">Transmembrane</keyword>
<dbReference type="InterPro" id="IPR002528">
    <property type="entry name" value="MATE_fam"/>
</dbReference>
<feature type="transmembrane region" description="Helical" evidence="7">
    <location>
        <begin position="313"/>
        <end position="333"/>
    </location>
</feature>
<feature type="transmembrane region" description="Helical" evidence="7">
    <location>
        <begin position="93"/>
        <end position="115"/>
    </location>
</feature>
<evidence type="ECO:0000256" key="2">
    <source>
        <dbReference type="ARBA" id="ARBA00022448"/>
    </source>
</evidence>
<evidence type="ECO:0000313" key="9">
    <source>
        <dbReference type="Proteomes" id="UP000824102"/>
    </source>
</evidence>
<dbReference type="GO" id="GO:0005886">
    <property type="term" value="C:plasma membrane"/>
    <property type="evidence" value="ECO:0007669"/>
    <property type="project" value="UniProtKB-SubCell"/>
</dbReference>
<evidence type="ECO:0000256" key="7">
    <source>
        <dbReference type="SAM" id="Phobius"/>
    </source>
</evidence>
<feature type="transmembrane region" description="Helical" evidence="7">
    <location>
        <begin position="56"/>
        <end position="81"/>
    </location>
</feature>